<dbReference type="EMBL" id="VWPK01000017">
    <property type="protein sequence ID" value="KAA5611860.1"/>
    <property type="molecule type" value="Genomic_DNA"/>
</dbReference>
<name>A0A5M6IU66_9PROT</name>
<dbReference type="Proteomes" id="UP000325255">
    <property type="component" value="Unassembled WGS sequence"/>
</dbReference>
<accession>A0A5M6IU66</accession>
<sequence>MKIVDFKTFCSLPDGTVFQELTLGSTCLGPLSVRHRAHGGQYPSFDYQQVGASVFAREAFGDAPQPPGESEFAAVHPDWVGDWGYYDYTRSYLIYEPEDIRRMLCLLRGTDDGCKDRFDAIAVPDAAIWPEKGRAA</sequence>
<reference evidence="1 2" key="1">
    <citation type="submission" date="2019-09" db="EMBL/GenBank/DDBJ databases">
        <title>Genome sequence of Rhodovastum atsumiense, a diverse member of the Acetobacteraceae family of non-sulfur purple photosynthetic bacteria.</title>
        <authorList>
            <person name="Meyer T."/>
            <person name="Kyndt J."/>
        </authorList>
    </citation>
    <scope>NUCLEOTIDE SEQUENCE [LARGE SCALE GENOMIC DNA]</scope>
    <source>
        <strain evidence="1 2">DSM 21279</strain>
    </source>
</reference>
<protein>
    <submittedName>
        <fullName evidence="1">Uncharacterized protein</fullName>
    </submittedName>
</protein>
<comment type="caution">
    <text evidence="1">The sequence shown here is derived from an EMBL/GenBank/DDBJ whole genome shotgun (WGS) entry which is preliminary data.</text>
</comment>
<organism evidence="1 2">
    <name type="scientific">Rhodovastum atsumiense</name>
    <dbReference type="NCBI Taxonomy" id="504468"/>
    <lineage>
        <taxon>Bacteria</taxon>
        <taxon>Pseudomonadati</taxon>
        <taxon>Pseudomonadota</taxon>
        <taxon>Alphaproteobacteria</taxon>
        <taxon>Acetobacterales</taxon>
        <taxon>Acetobacteraceae</taxon>
        <taxon>Rhodovastum</taxon>
    </lineage>
</organism>
<dbReference type="RefSeq" id="WP_150041119.1">
    <property type="nucleotide sequence ID" value="NZ_OW485605.1"/>
</dbReference>
<evidence type="ECO:0000313" key="2">
    <source>
        <dbReference type="Proteomes" id="UP000325255"/>
    </source>
</evidence>
<keyword evidence="2" id="KW-1185">Reference proteome</keyword>
<proteinExistence type="predicted"/>
<gene>
    <name evidence="1" type="ORF">F1189_12565</name>
</gene>
<evidence type="ECO:0000313" key="1">
    <source>
        <dbReference type="EMBL" id="KAA5611860.1"/>
    </source>
</evidence>
<dbReference type="AlphaFoldDB" id="A0A5M6IU66"/>